<evidence type="ECO:0000313" key="4">
    <source>
        <dbReference type="Proteomes" id="UP000829685"/>
    </source>
</evidence>
<dbReference type="EMBL" id="JAFIMR010000020">
    <property type="protein sequence ID" value="KAI1866494.1"/>
    <property type="molecule type" value="Genomic_DNA"/>
</dbReference>
<protein>
    <recommendedName>
        <fullName evidence="2">Heterokaryon incompatibility domain-containing protein</fullName>
    </recommendedName>
</protein>
<feature type="region of interest" description="Disordered" evidence="1">
    <location>
        <begin position="169"/>
        <end position="210"/>
    </location>
</feature>
<dbReference type="Proteomes" id="UP000829685">
    <property type="component" value="Unassembled WGS sequence"/>
</dbReference>
<dbReference type="PANTHER" id="PTHR33112">
    <property type="entry name" value="DOMAIN PROTEIN, PUTATIVE-RELATED"/>
    <property type="match status" value="1"/>
</dbReference>
<sequence>MRKFLGSRLNALRDGVLGSAREAEAFEEGYPTLSFPQDVPGAGSLCPRCLTLLSHVITRFGDGSGCEGDELPHSFSIPASTPACPICKKTRILFDGARAHVSFEESLRRNATEQWKLTWRLSTVEAKTYPQYALPYGCVSVLMTATHRGGYGWGIGGFKIFPDCSKPGEDAGEHGGDGAVRPKRSPGDYPIISSLDPSTDASTSASPQLDFTSTAGSGSLSLVTSWGQECAAKHTQCNHIFGGEGIGTPAKPWFPDRLIRLSTTPDIKSVPVGQEVQLSARIVEKSDLQDFSPDHTGKELQYFSLSHCWGPPPDPSAPLGGRVKDVLTKDKLSAWKKDIDVDDLPLTFQDAIRVCIMLHVDHIWIDSLCIIQDSLEDWQTQSAVMADIYKFAWLNIAALSALSDDEGFINNSRDPKVEFGFRARYSQILGANAAKRNSKGQTCVLLDGQATLVWNAAADLPGASSGNAPLYQRAWVYQERNLARRTLGFTKQGISWACDGFERSEYPGEGSLVEAARLRQTLQSVVDTAYKLVSIKSTASPEQAAIEQQTQIRQLRERFDWRWHSTITAYTLCGLTKQTDKLIALSAVAREYGTSGLTMQKRYLAGMWDIGLLFQMAWITVEGKTTPKRKAVGEEGYMAPSWSWASIEGPVQPRLMFPKPGLIALADLLAADVVLQTEFKYGPVKAGWVRLRGRLNRVKTIGSRGRSLYLTDQTTGEDLWFCSDTVEGRDTSLWRRNIQKVVWVPLIVSHDRTVLSCNCLVLTEVDGCSAGDQFIRPGEKVYRRLGTGNFGRIPSKLREDALLLELGTYPQNDEDAGRLIKGFRRNEENMEEFVLI</sequence>
<feature type="compositionally biased region" description="Polar residues" evidence="1">
    <location>
        <begin position="195"/>
        <end position="210"/>
    </location>
</feature>
<name>A0A9Q0AKR2_9PEZI</name>
<dbReference type="Pfam" id="PF06985">
    <property type="entry name" value="HET"/>
    <property type="match status" value="1"/>
</dbReference>
<proteinExistence type="predicted"/>
<evidence type="ECO:0000256" key="1">
    <source>
        <dbReference type="SAM" id="MobiDB-lite"/>
    </source>
</evidence>
<evidence type="ECO:0000313" key="3">
    <source>
        <dbReference type="EMBL" id="KAI1866494.1"/>
    </source>
</evidence>
<evidence type="ECO:0000259" key="2">
    <source>
        <dbReference type="Pfam" id="PF06985"/>
    </source>
</evidence>
<feature type="domain" description="Heterokaryon incompatibility" evidence="2">
    <location>
        <begin position="302"/>
        <end position="479"/>
    </location>
</feature>
<reference evidence="3" key="1">
    <citation type="submission" date="2021-03" db="EMBL/GenBank/DDBJ databases">
        <title>Revisited historic fungal species revealed as producer of novel bioactive compounds through whole genome sequencing and comparative genomics.</title>
        <authorList>
            <person name="Vignolle G.A."/>
            <person name="Hochenegger N."/>
            <person name="Mach R.L."/>
            <person name="Mach-Aigner A.R."/>
            <person name="Javad Rahimi M."/>
            <person name="Salim K.A."/>
            <person name="Chan C.M."/>
            <person name="Lim L.B.L."/>
            <person name="Cai F."/>
            <person name="Druzhinina I.S."/>
            <person name="U'Ren J.M."/>
            <person name="Derntl C."/>
        </authorList>
    </citation>
    <scope>NUCLEOTIDE SEQUENCE</scope>
    <source>
        <strain evidence="3">TUCIM 5799</strain>
    </source>
</reference>
<comment type="caution">
    <text evidence="3">The sequence shown here is derived from an EMBL/GenBank/DDBJ whole genome shotgun (WGS) entry which is preliminary data.</text>
</comment>
<accession>A0A9Q0AKR2</accession>
<dbReference type="AlphaFoldDB" id="A0A9Q0AKR2"/>
<gene>
    <name evidence="3" type="ORF">JX265_007795</name>
</gene>
<dbReference type="PANTHER" id="PTHR33112:SF16">
    <property type="entry name" value="HETEROKARYON INCOMPATIBILITY DOMAIN-CONTAINING PROTEIN"/>
    <property type="match status" value="1"/>
</dbReference>
<dbReference type="InterPro" id="IPR010730">
    <property type="entry name" value="HET"/>
</dbReference>
<keyword evidence="4" id="KW-1185">Reference proteome</keyword>
<organism evidence="3 4">
    <name type="scientific">Neoarthrinium moseri</name>
    <dbReference type="NCBI Taxonomy" id="1658444"/>
    <lineage>
        <taxon>Eukaryota</taxon>
        <taxon>Fungi</taxon>
        <taxon>Dikarya</taxon>
        <taxon>Ascomycota</taxon>
        <taxon>Pezizomycotina</taxon>
        <taxon>Sordariomycetes</taxon>
        <taxon>Xylariomycetidae</taxon>
        <taxon>Amphisphaeriales</taxon>
        <taxon>Apiosporaceae</taxon>
        <taxon>Neoarthrinium</taxon>
    </lineage>
</organism>